<comment type="caution">
    <text evidence="1">The sequence shown here is derived from an EMBL/GenBank/DDBJ whole genome shotgun (WGS) entry which is preliminary data.</text>
</comment>
<organism evidence="1 2">
    <name type="scientific">Micromonospora globispora</name>
    <dbReference type="NCBI Taxonomy" id="1450148"/>
    <lineage>
        <taxon>Bacteria</taxon>
        <taxon>Bacillati</taxon>
        <taxon>Actinomycetota</taxon>
        <taxon>Actinomycetes</taxon>
        <taxon>Micromonosporales</taxon>
        <taxon>Micromonosporaceae</taxon>
        <taxon>Micromonospora</taxon>
    </lineage>
</organism>
<evidence type="ECO:0000313" key="1">
    <source>
        <dbReference type="EMBL" id="PWU45910.1"/>
    </source>
</evidence>
<name>A0A317JZZ1_9ACTN</name>
<sequence>MTLADRQIGHVTGTRVYGIGPAGARPRARLRYPVRQVGGRDLLELWVPAEEPSEFNQRIVGLSPGAFSR</sequence>
<evidence type="ECO:0000313" key="2">
    <source>
        <dbReference type="Proteomes" id="UP000245683"/>
    </source>
</evidence>
<dbReference type="Proteomes" id="UP000245683">
    <property type="component" value="Unassembled WGS sequence"/>
</dbReference>
<dbReference type="OrthoDB" id="883590at2"/>
<accession>A0A317JZZ1</accession>
<keyword evidence="2" id="KW-1185">Reference proteome</keyword>
<protein>
    <submittedName>
        <fullName evidence="1">Uncharacterized protein</fullName>
    </submittedName>
</protein>
<dbReference type="EMBL" id="QGSV01000235">
    <property type="protein sequence ID" value="PWU45910.1"/>
    <property type="molecule type" value="Genomic_DNA"/>
</dbReference>
<gene>
    <name evidence="1" type="ORF">DLJ46_19910</name>
</gene>
<proteinExistence type="predicted"/>
<reference evidence="2" key="1">
    <citation type="submission" date="2018-05" db="EMBL/GenBank/DDBJ databases">
        <title>Micromonospora globispora sp. nov. and Micromonospora rugosa sp. nov., isolated from marine sediment.</title>
        <authorList>
            <person name="Carro L."/>
            <person name="Aysel V."/>
            <person name="Cetin D."/>
            <person name="Igual J.M."/>
            <person name="Klenk H.-P."/>
            <person name="Trujillo M.E."/>
            <person name="Sahin N."/>
        </authorList>
    </citation>
    <scope>NUCLEOTIDE SEQUENCE [LARGE SCALE GENOMIC DNA]</scope>
    <source>
        <strain evidence="2">S2904</strain>
    </source>
</reference>
<dbReference type="AlphaFoldDB" id="A0A317JZZ1"/>